<dbReference type="SUPFAM" id="SSF55729">
    <property type="entry name" value="Acyl-CoA N-acyltransferases (Nat)"/>
    <property type="match status" value="1"/>
</dbReference>
<proteinExistence type="predicted"/>
<protein>
    <submittedName>
        <fullName evidence="2">GNAT family N-acetyltransferase</fullName>
    </submittedName>
</protein>
<dbReference type="InterPro" id="IPR000182">
    <property type="entry name" value="GNAT_dom"/>
</dbReference>
<dbReference type="Pfam" id="PF00583">
    <property type="entry name" value="Acetyltransf_1"/>
    <property type="match status" value="1"/>
</dbReference>
<dbReference type="Gene3D" id="3.40.630.30">
    <property type="match status" value="1"/>
</dbReference>
<dbReference type="PROSITE" id="PS51186">
    <property type="entry name" value="GNAT"/>
    <property type="match status" value="1"/>
</dbReference>
<dbReference type="RefSeq" id="WP_212698106.1">
    <property type="nucleotide sequence ID" value="NZ_CP058649.1"/>
</dbReference>
<dbReference type="CDD" id="cd04301">
    <property type="entry name" value="NAT_SF"/>
    <property type="match status" value="1"/>
</dbReference>
<keyword evidence="3" id="KW-1185">Reference proteome</keyword>
<sequence>MEIRFEEIDKKQIKPFEYIAKWSNDPEIKYLIGANFSEEEMPDVTKEQIHTNANKDHKKYIYLILDGDEPIGDLSITIDPPHLNKKEEHTGWISICIGEGSYRGKGVAFQAMIFLEETCKALGLKRIELGVFEYNERARAFYEKLGYKTFARIEDFVYFDGKWRADIRMEKYL</sequence>
<dbReference type="KEGG" id="vpy:HZI73_10010"/>
<dbReference type="AlphaFoldDB" id="A0A8J8SGH7"/>
<gene>
    <name evidence="2" type="ORF">HZI73_10010</name>
</gene>
<name>A0A8J8SGH7_9FIRM</name>
<dbReference type="EMBL" id="CP058649">
    <property type="protein sequence ID" value="QUI22616.1"/>
    <property type="molecule type" value="Genomic_DNA"/>
</dbReference>
<feature type="domain" description="N-acetyltransferase" evidence="1">
    <location>
        <begin position="3"/>
        <end position="173"/>
    </location>
</feature>
<dbReference type="InterPro" id="IPR016181">
    <property type="entry name" value="Acyl_CoA_acyltransferase"/>
</dbReference>
<dbReference type="PANTHER" id="PTHR43415">
    <property type="entry name" value="SPERMIDINE N(1)-ACETYLTRANSFERASE"/>
    <property type="match status" value="1"/>
</dbReference>
<evidence type="ECO:0000313" key="2">
    <source>
        <dbReference type="EMBL" id="QUI22616.1"/>
    </source>
</evidence>
<evidence type="ECO:0000313" key="3">
    <source>
        <dbReference type="Proteomes" id="UP000683246"/>
    </source>
</evidence>
<dbReference type="Proteomes" id="UP000683246">
    <property type="component" value="Chromosome"/>
</dbReference>
<accession>A0A8J8SGH7</accession>
<dbReference type="GO" id="GO:0016747">
    <property type="term" value="F:acyltransferase activity, transferring groups other than amino-acyl groups"/>
    <property type="evidence" value="ECO:0007669"/>
    <property type="project" value="InterPro"/>
</dbReference>
<evidence type="ECO:0000259" key="1">
    <source>
        <dbReference type="PROSITE" id="PS51186"/>
    </source>
</evidence>
<dbReference type="PANTHER" id="PTHR43415:SF3">
    <property type="entry name" value="GNAT-FAMILY ACETYLTRANSFERASE"/>
    <property type="match status" value="1"/>
</dbReference>
<organism evidence="2 3">
    <name type="scientific">Vallitalea pronyensis</name>
    <dbReference type="NCBI Taxonomy" id="1348613"/>
    <lineage>
        <taxon>Bacteria</taxon>
        <taxon>Bacillati</taxon>
        <taxon>Bacillota</taxon>
        <taxon>Clostridia</taxon>
        <taxon>Lachnospirales</taxon>
        <taxon>Vallitaleaceae</taxon>
        <taxon>Vallitalea</taxon>
    </lineage>
</organism>
<reference evidence="2" key="1">
    <citation type="submission" date="2020-07" db="EMBL/GenBank/DDBJ databases">
        <title>Vallitalea pronyensis genome.</title>
        <authorList>
            <person name="Postec A."/>
        </authorList>
    </citation>
    <scope>NUCLEOTIDE SEQUENCE</scope>
    <source>
        <strain evidence="2">FatNI3</strain>
    </source>
</reference>